<dbReference type="InterPro" id="IPR050763">
    <property type="entry name" value="ABC_transporter_ATP-binding"/>
</dbReference>
<dbReference type="InterPro" id="IPR027417">
    <property type="entry name" value="P-loop_NTPase"/>
</dbReference>
<evidence type="ECO:0000256" key="1">
    <source>
        <dbReference type="ARBA" id="ARBA00022448"/>
    </source>
</evidence>
<dbReference type="Proteomes" id="UP000234951">
    <property type="component" value="Unassembled WGS sequence"/>
</dbReference>
<sequence>MISIEALSKFFKVPKRSVGLREAAKSLFYREYTTAEALKDISFSIKPGEIVGYIGPNGAGKSTTIKVMSAILVPDSGTCSIRVYSGHIPAHEAIEQIIVQTAWLAILIGLGKIAMDKALRKLVVQGG</sequence>
<evidence type="ECO:0000313" key="7">
    <source>
        <dbReference type="Proteomes" id="UP000234951"/>
    </source>
</evidence>
<evidence type="ECO:0000256" key="2">
    <source>
        <dbReference type="ARBA" id="ARBA00022741"/>
    </source>
</evidence>
<dbReference type="EMBL" id="PGVA01000024">
    <property type="protein sequence ID" value="PLR83003.1"/>
    <property type="molecule type" value="Genomic_DNA"/>
</dbReference>
<accession>A0A2N5GMG8</accession>
<reference evidence="5 7" key="1">
    <citation type="submission" date="2017-11" db="EMBL/GenBank/DDBJ databases">
        <title>Comparitive Functional Genomics of Dry Heat Resistant strains isolated from the Viking Spacecraft.</title>
        <authorList>
            <person name="Seuylemezian A."/>
            <person name="Cooper K."/>
            <person name="Vaishampayan P."/>
        </authorList>
    </citation>
    <scope>NUCLEOTIDE SEQUENCE [LARGE SCALE GENOMIC DNA]</scope>
    <source>
        <strain evidence="5 7">M4.6</strain>
    </source>
</reference>
<dbReference type="PANTHER" id="PTHR42711">
    <property type="entry name" value="ABC TRANSPORTER ATP-BINDING PROTEIN"/>
    <property type="match status" value="1"/>
</dbReference>
<dbReference type="GO" id="GO:0005524">
    <property type="term" value="F:ATP binding"/>
    <property type="evidence" value="ECO:0007669"/>
    <property type="project" value="UniProtKB-KW"/>
</dbReference>
<keyword evidence="8" id="KW-1185">Reference proteome</keyword>
<dbReference type="SUPFAM" id="SSF52540">
    <property type="entry name" value="P-loop containing nucleoside triphosphate hydrolases"/>
    <property type="match status" value="1"/>
</dbReference>
<proteinExistence type="predicted"/>
<protein>
    <recommendedName>
        <fullName evidence="4">ABC transporter domain-containing protein</fullName>
    </recommendedName>
</protein>
<dbReference type="InterPro" id="IPR003439">
    <property type="entry name" value="ABC_transporter-like_ATP-bd"/>
</dbReference>
<evidence type="ECO:0000259" key="4">
    <source>
        <dbReference type="Pfam" id="PF00005"/>
    </source>
</evidence>
<dbReference type="OrthoDB" id="9804819at2"/>
<dbReference type="RefSeq" id="WP_101577418.1">
    <property type="nucleotide sequence ID" value="NZ_PGVA01000024.1"/>
</dbReference>
<dbReference type="GO" id="GO:0016887">
    <property type="term" value="F:ATP hydrolysis activity"/>
    <property type="evidence" value="ECO:0007669"/>
    <property type="project" value="InterPro"/>
</dbReference>
<reference evidence="6 8" key="2">
    <citation type="submission" date="2017-12" db="EMBL/GenBank/DDBJ databases">
        <title>Comparative Functional Genomics of Dry Heat Resistant strains isolated from the Viking Spacecraft.</title>
        <authorList>
            <person name="Seuylemezian A."/>
            <person name="Cooper K."/>
            <person name="Vaishampayan P."/>
        </authorList>
    </citation>
    <scope>NUCLEOTIDE SEQUENCE [LARGE SCALE GENOMIC DNA]</scope>
    <source>
        <strain evidence="6 8">ATCC 29669</strain>
    </source>
</reference>
<feature type="domain" description="ABC transporter" evidence="4">
    <location>
        <begin position="38"/>
        <end position="82"/>
    </location>
</feature>
<gene>
    <name evidence="5" type="ORF">CU635_11050</name>
    <name evidence="6" type="ORF">CVD25_10150</name>
</gene>
<evidence type="ECO:0000313" key="5">
    <source>
        <dbReference type="EMBL" id="PLR83003.1"/>
    </source>
</evidence>
<dbReference type="Proteomes" id="UP000235114">
    <property type="component" value="Unassembled WGS sequence"/>
</dbReference>
<name>A0A2N5GMG8_9BACI</name>
<evidence type="ECO:0000256" key="3">
    <source>
        <dbReference type="ARBA" id="ARBA00022840"/>
    </source>
</evidence>
<organism evidence="5 7">
    <name type="scientific">Bacillus canaveralius</name>
    <dbReference type="NCBI Taxonomy" id="1403243"/>
    <lineage>
        <taxon>Bacteria</taxon>
        <taxon>Bacillati</taxon>
        <taxon>Bacillota</taxon>
        <taxon>Bacilli</taxon>
        <taxon>Bacillales</taxon>
        <taxon>Bacillaceae</taxon>
        <taxon>Bacillus</taxon>
    </lineage>
</organism>
<keyword evidence="1" id="KW-0813">Transport</keyword>
<dbReference type="AlphaFoldDB" id="A0A2N5GMG8"/>
<evidence type="ECO:0000313" key="6">
    <source>
        <dbReference type="EMBL" id="PLR96993.1"/>
    </source>
</evidence>
<evidence type="ECO:0000313" key="8">
    <source>
        <dbReference type="Proteomes" id="UP000235114"/>
    </source>
</evidence>
<dbReference type="Pfam" id="PF00005">
    <property type="entry name" value="ABC_tran"/>
    <property type="match status" value="1"/>
</dbReference>
<keyword evidence="2" id="KW-0547">Nucleotide-binding</keyword>
<dbReference type="Gene3D" id="3.40.50.300">
    <property type="entry name" value="P-loop containing nucleotide triphosphate hydrolases"/>
    <property type="match status" value="1"/>
</dbReference>
<keyword evidence="3" id="KW-0067">ATP-binding</keyword>
<dbReference type="EMBL" id="PGVD01000028">
    <property type="protein sequence ID" value="PLR96993.1"/>
    <property type="molecule type" value="Genomic_DNA"/>
</dbReference>
<comment type="caution">
    <text evidence="5">The sequence shown here is derived from an EMBL/GenBank/DDBJ whole genome shotgun (WGS) entry which is preliminary data.</text>
</comment>
<dbReference type="PANTHER" id="PTHR42711:SF1">
    <property type="entry name" value="ABC-TRANSPORT PROTEIN, ATP-BINDING COMPONENT"/>
    <property type="match status" value="1"/>
</dbReference>